<name>A0A6G3WZD0_9ACTN</name>
<protein>
    <submittedName>
        <fullName evidence="1">Insulinase family protein</fullName>
    </submittedName>
</protein>
<dbReference type="EMBL" id="JAAGMN010003176">
    <property type="protein sequence ID" value="NEE10782.1"/>
    <property type="molecule type" value="Genomic_DNA"/>
</dbReference>
<proteinExistence type="predicted"/>
<feature type="non-terminal residue" evidence="1">
    <location>
        <position position="1"/>
    </location>
</feature>
<gene>
    <name evidence="1" type="ORF">G3M58_30530</name>
</gene>
<organism evidence="1">
    <name type="scientific">Streptomyces sp. SID7499</name>
    <dbReference type="NCBI Taxonomy" id="2706086"/>
    <lineage>
        <taxon>Bacteria</taxon>
        <taxon>Bacillati</taxon>
        <taxon>Actinomycetota</taxon>
        <taxon>Actinomycetes</taxon>
        <taxon>Kitasatosporales</taxon>
        <taxon>Streptomycetaceae</taxon>
        <taxon>Streptomyces</taxon>
    </lineage>
</organism>
<accession>A0A6G3WZD0</accession>
<evidence type="ECO:0000313" key="1">
    <source>
        <dbReference type="EMBL" id="NEE10782.1"/>
    </source>
</evidence>
<reference evidence="1" key="1">
    <citation type="submission" date="2020-01" db="EMBL/GenBank/DDBJ databases">
        <title>Insect and environment-associated Actinomycetes.</title>
        <authorList>
            <person name="Currrie C."/>
            <person name="Chevrette M."/>
            <person name="Carlson C."/>
            <person name="Stubbendieck R."/>
            <person name="Wendt-Pienkowski E."/>
        </authorList>
    </citation>
    <scope>NUCLEOTIDE SEQUENCE</scope>
    <source>
        <strain evidence="1">SID7499</strain>
    </source>
</reference>
<dbReference type="AlphaFoldDB" id="A0A6G3WZD0"/>
<sequence length="72" mass="7559">STLADQVEQHLPDDYQAHLYARLAETGTVEATAAVVSAFPVDRLVTVLVGDAARIEEPVRALGIGEVSVVTG</sequence>
<comment type="caution">
    <text evidence="1">The sequence shown here is derived from an EMBL/GenBank/DDBJ whole genome shotgun (WGS) entry which is preliminary data.</text>
</comment>